<evidence type="ECO:0000256" key="6">
    <source>
        <dbReference type="ARBA" id="ARBA00023027"/>
    </source>
</evidence>
<evidence type="ECO:0000256" key="8">
    <source>
        <dbReference type="ARBA" id="ARBA00049556"/>
    </source>
</evidence>
<evidence type="ECO:0000256" key="5">
    <source>
        <dbReference type="ARBA" id="ARBA00023002"/>
    </source>
</evidence>
<dbReference type="InterPro" id="IPR001753">
    <property type="entry name" value="Enoyl-CoA_hydra/iso"/>
</dbReference>
<accession>A0A150MYC9</accession>
<keyword evidence="4" id="KW-0442">Lipid degradation</keyword>
<evidence type="ECO:0000256" key="4">
    <source>
        <dbReference type="ARBA" id="ARBA00022963"/>
    </source>
</evidence>
<dbReference type="Proteomes" id="UP000075324">
    <property type="component" value="Unassembled WGS sequence"/>
</dbReference>
<dbReference type="InterPro" id="IPR006108">
    <property type="entry name" value="3HC_DH_C"/>
</dbReference>
<evidence type="ECO:0000313" key="11">
    <source>
        <dbReference type="EMBL" id="KYD29444.1"/>
    </source>
</evidence>
<dbReference type="EC" id="4.2.1.17" evidence="11"/>
<dbReference type="UniPathway" id="UPA00659"/>
<keyword evidence="5 11" id="KW-0560">Oxidoreductase</keyword>
<dbReference type="GO" id="GO:0004300">
    <property type="term" value="F:enoyl-CoA hydratase activity"/>
    <property type="evidence" value="ECO:0007669"/>
    <property type="project" value="UniProtKB-EC"/>
</dbReference>
<evidence type="ECO:0000313" key="12">
    <source>
        <dbReference type="Proteomes" id="UP000075324"/>
    </source>
</evidence>
<dbReference type="RefSeq" id="WP_062678348.1">
    <property type="nucleotide sequence ID" value="NZ_LQYW01000063.1"/>
</dbReference>
<dbReference type="EC" id="1.1.1.35" evidence="11"/>
<feature type="domain" description="3-hydroxyacyl-CoA dehydrogenase C-terminal" evidence="9">
    <location>
        <begin position="364"/>
        <end position="417"/>
    </location>
</feature>
<keyword evidence="6" id="KW-0520">NAD</keyword>
<comment type="caution">
    <text evidence="11">The sequence shown here is derived from an EMBL/GenBank/DDBJ whole genome shotgun (WGS) entry which is preliminary data.</text>
</comment>
<name>A0A150MYC9_9BACL</name>
<dbReference type="SUPFAM" id="SSF51735">
    <property type="entry name" value="NAD(P)-binding Rossmann-fold domains"/>
    <property type="match status" value="1"/>
</dbReference>
<evidence type="ECO:0000256" key="2">
    <source>
        <dbReference type="ARBA" id="ARBA00009463"/>
    </source>
</evidence>
<organism evidence="11 12">
    <name type="scientific">Parageobacillus toebii</name>
    <dbReference type="NCBI Taxonomy" id="153151"/>
    <lineage>
        <taxon>Bacteria</taxon>
        <taxon>Bacillati</taxon>
        <taxon>Bacillota</taxon>
        <taxon>Bacilli</taxon>
        <taxon>Bacillales</taxon>
        <taxon>Anoxybacillaceae</taxon>
        <taxon>Parageobacillus</taxon>
    </lineage>
</organism>
<reference evidence="11 12" key="1">
    <citation type="submission" date="2016-01" db="EMBL/GenBank/DDBJ databases">
        <title>Draft Genome Sequences of Seven Thermophilic Sporeformers Isolated from Foods.</title>
        <authorList>
            <person name="Berendsen E.M."/>
            <person name="Wells-Bennik M.H."/>
            <person name="Krawcyk A.O."/>
            <person name="De Jong A."/>
            <person name="Holsappel S."/>
            <person name="Eijlander R.T."/>
            <person name="Kuipers O.P."/>
        </authorList>
    </citation>
    <scope>NUCLEOTIDE SEQUENCE [LARGE SCALE GENOMIC DNA]</scope>
    <source>
        <strain evidence="11 12">B4110</strain>
    </source>
</reference>
<comment type="catalytic activity">
    <reaction evidence="8">
        <text>a (3S)-3-hydroxyacyl-CoA + NAD(+) = a 3-oxoacyl-CoA + NADH + H(+)</text>
        <dbReference type="Rhea" id="RHEA:22432"/>
        <dbReference type="ChEBI" id="CHEBI:15378"/>
        <dbReference type="ChEBI" id="CHEBI:57318"/>
        <dbReference type="ChEBI" id="CHEBI:57540"/>
        <dbReference type="ChEBI" id="CHEBI:57945"/>
        <dbReference type="ChEBI" id="CHEBI:90726"/>
        <dbReference type="EC" id="1.1.1.35"/>
    </reaction>
</comment>
<keyword evidence="11" id="KW-0456">Lyase</keyword>
<keyword evidence="7" id="KW-0443">Lipid metabolism</keyword>
<dbReference type="PANTHER" id="PTHR48075:SF7">
    <property type="entry name" value="3-HYDROXYACYL-COA DEHYDROGENASE-RELATED"/>
    <property type="match status" value="1"/>
</dbReference>
<dbReference type="Gene3D" id="1.10.1040.50">
    <property type="match status" value="1"/>
</dbReference>
<dbReference type="AlphaFoldDB" id="A0A150MYC9"/>
<evidence type="ECO:0000259" key="10">
    <source>
        <dbReference type="Pfam" id="PF02737"/>
    </source>
</evidence>
<gene>
    <name evidence="11" type="ORF">B4110_3105</name>
</gene>
<feature type="domain" description="3-hydroxyacyl-CoA dehydrogenase C-terminal" evidence="9">
    <location>
        <begin position="208"/>
        <end position="305"/>
    </location>
</feature>
<dbReference type="EMBL" id="LQYW01000063">
    <property type="protein sequence ID" value="KYD29444.1"/>
    <property type="molecule type" value="Genomic_DNA"/>
</dbReference>
<dbReference type="CDD" id="cd06558">
    <property type="entry name" value="crotonase-like"/>
    <property type="match status" value="1"/>
</dbReference>
<dbReference type="Pfam" id="PF00725">
    <property type="entry name" value="3HCDH"/>
    <property type="match status" value="2"/>
</dbReference>
<dbReference type="PANTHER" id="PTHR48075">
    <property type="entry name" value="3-HYDROXYACYL-COA DEHYDROGENASE FAMILY PROTEIN"/>
    <property type="match status" value="1"/>
</dbReference>
<dbReference type="InterPro" id="IPR006176">
    <property type="entry name" value="3-OHacyl-CoA_DH_NAD-bd"/>
</dbReference>
<feature type="domain" description="3-hydroxyacyl-CoA dehydrogenase NAD binding" evidence="10">
    <location>
        <begin position="8"/>
        <end position="205"/>
    </location>
</feature>
<evidence type="ECO:0000259" key="9">
    <source>
        <dbReference type="Pfam" id="PF00725"/>
    </source>
</evidence>
<comment type="pathway">
    <text evidence="1">Lipid metabolism; fatty acid beta-oxidation.</text>
</comment>
<keyword evidence="3" id="KW-0276">Fatty acid metabolism</keyword>
<dbReference type="Gene3D" id="3.40.50.720">
    <property type="entry name" value="NAD(P)-binding Rossmann-like Domain"/>
    <property type="match status" value="1"/>
</dbReference>
<dbReference type="GO" id="GO:0003857">
    <property type="term" value="F:(3S)-3-hydroxyacyl-CoA dehydrogenase (NAD+) activity"/>
    <property type="evidence" value="ECO:0007669"/>
    <property type="project" value="UniProtKB-EC"/>
</dbReference>
<proteinExistence type="inferred from homology"/>
<dbReference type="SUPFAM" id="SSF48179">
    <property type="entry name" value="6-phosphogluconate dehydrogenase C-terminal domain-like"/>
    <property type="match status" value="2"/>
</dbReference>
<sequence length="794" mass="88011">MVKRIQRAAVLGSGVMGSGIAAHLANVGIPTLLLDIVPRELTKEEEAKGLTLEHKEVRNRLVNQALQKLLKQKPAPLMSKSNLALIEVGNFEDDFHRLAEVDWIIEVVVENLEIKKSVFARVDEVRKPGTIVSSNTSGISIEAMAEGRSEDFKRHFLGTHFFNPPRYLKLLEIIPTKDTAQEVVSYMKTFGEEVLGKGVVMAKDTPNFIANRIGTYGLLVTVREMMKGGYSVGEVDSITGTLIGRPKSATFRTLDVVGLDTFIHVANNVLEKVEGEEKEAFRVPDFMKAMLEKGWLGSKSGQGFFLKQGKDILELNYETLEYEPRKKLTTPAVEMSKQAKGLANKLKALVYADDRAGTFLWNITAPVLLYSAKLLGEIADDIVAIDRAMKWGFGWELGPFEMWDAIGVEQSVRKMQAEGFEIPSWVTDMLADGFTSFYKSEKGQAFYYDHGEYKPIKENPKVIHIKRLKEQKDVIKKNSGASLIDLGDDVALLEFHSPNNAIGTDIVQMINYALEEVERNYKGLVIGNQGKNFCVGANLAMILMEAQDDNYFEIEIVVRQFQQAMMNIKYSPKPVVVAPFAMTLGGGTEICLPSSRIQAAAETYMGLVEVGVGLIPGGGGNKELYIKYLNSLPNGVNVDLQQVANKVFETIAMAKVSSSAAEACEWNFLSKQDGITMNSDHLLHDAKQAVISLYDQGYRPPVRKKVPVVGETGYAAMLLGAQSMYHSGYISEHDLKIAKKLAYVIAGGKVPYGTEVDEQYLLDLEREAFLSLVGEPKSQARMQHMLIKGKPLRN</sequence>
<evidence type="ECO:0000256" key="1">
    <source>
        <dbReference type="ARBA" id="ARBA00005005"/>
    </source>
</evidence>
<dbReference type="GO" id="GO:0006635">
    <property type="term" value="P:fatty acid beta-oxidation"/>
    <property type="evidence" value="ECO:0007669"/>
    <property type="project" value="UniProtKB-UniPathway"/>
</dbReference>
<comment type="similarity">
    <text evidence="2">Belongs to the 3-hydroxyacyl-CoA dehydrogenase family.</text>
</comment>
<evidence type="ECO:0000256" key="3">
    <source>
        <dbReference type="ARBA" id="ARBA00022832"/>
    </source>
</evidence>
<dbReference type="Gene3D" id="3.90.226.10">
    <property type="entry name" value="2-enoyl-CoA Hydratase, Chain A, domain 1"/>
    <property type="match status" value="1"/>
</dbReference>
<dbReference type="Pfam" id="PF00378">
    <property type="entry name" value="ECH_1"/>
    <property type="match status" value="1"/>
</dbReference>
<dbReference type="GO" id="GO:0070403">
    <property type="term" value="F:NAD+ binding"/>
    <property type="evidence" value="ECO:0007669"/>
    <property type="project" value="InterPro"/>
</dbReference>
<dbReference type="InterPro" id="IPR036291">
    <property type="entry name" value="NAD(P)-bd_dom_sf"/>
</dbReference>
<dbReference type="InterPro" id="IPR029045">
    <property type="entry name" value="ClpP/crotonase-like_dom_sf"/>
</dbReference>
<dbReference type="SUPFAM" id="SSF52096">
    <property type="entry name" value="ClpP/crotonase"/>
    <property type="match status" value="1"/>
</dbReference>
<protein>
    <submittedName>
        <fullName evidence="11">Enoyl-CoA hydratase</fullName>
        <ecNumber evidence="11">1.1.1.35</ecNumber>
        <ecNumber evidence="11">4.2.1.17</ecNumber>
    </submittedName>
</protein>
<evidence type="ECO:0000256" key="7">
    <source>
        <dbReference type="ARBA" id="ARBA00023098"/>
    </source>
</evidence>
<dbReference type="Pfam" id="PF02737">
    <property type="entry name" value="3HCDH_N"/>
    <property type="match status" value="1"/>
</dbReference>
<dbReference type="PATRIC" id="fig|153151.4.peg.3780"/>
<dbReference type="InterPro" id="IPR008927">
    <property type="entry name" value="6-PGluconate_DH-like_C_sf"/>
</dbReference>